<dbReference type="Gene3D" id="3.40.640.10">
    <property type="entry name" value="Type I PLP-dependent aspartate aminotransferase-like (Major domain)"/>
    <property type="match status" value="1"/>
</dbReference>
<evidence type="ECO:0000259" key="3">
    <source>
        <dbReference type="Pfam" id="PF01276"/>
    </source>
</evidence>
<dbReference type="InterPro" id="IPR015424">
    <property type="entry name" value="PyrdxlP-dep_Trfase"/>
</dbReference>
<evidence type="ECO:0000256" key="2">
    <source>
        <dbReference type="ARBA" id="ARBA00022898"/>
    </source>
</evidence>
<reference evidence="4" key="1">
    <citation type="journal article" date="2012" name="PLoS ONE">
        <title>Gene sets for utilization of primary and secondary nutrition supplies in the distal gut of endangered iberian lynx.</title>
        <authorList>
            <person name="Alcaide M."/>
            <person name="Messina E."/>
            <person name="Richter M."/>
            <person name="Bargiela R."/>
            <person name="Peplies J."/>
            <person name="Huws S.A."/>
            <person name="Newbold C.J."/>
            <person name="Golyshin P.N."/>
            <person name="Simon M.A."/>
            <person name="Lopez G."/>
            <person name="Yakimov M.M."/>
            <person name="Ferrer M."/>
        </authorList>
    </citation>
    <scope>NUCLEOTIDE SEQUENCE</scope>
</reference>
<evidence type="ECO:0000313" key="4">
    <source>
        <dbReference type="EMBL" id="EJW98922.1"/>
    </source>
</evidence>
<dbReference type="AlphaFoldDB" id="J9GAW2"/>
<dbReference type="PANTHER" id="PTHR43277">
    <property type="entry name" value="ARGININE DECARBOXYLASE"/>
    <property type="match status" value="1"/>
</dbReference>
<gene>
    <name evidence="4" type="ORF">EVA_12971</name>
</gene>
<dbReference type="InterPro" id="IPR052357">
    <property type="entry name" value="Orn_Lys_Arg_decarboxylase-I"/>
</dbReference>
<proteinExistence type="predicted"/>
<dbReference type="InterPro" id="IPR015421">
    <property type="entry name" value="PyrdxlP-dep_Trfase_major"/>
</dbReference>
<dbReference type="PANTHER" id="PTHR43277:SF3">
    <property type="entry name" value="DECARBOXYLASE, PUTATIVE-RELATED"/>
    <property type="match status" value="1"/>
</dbReference>
<comment type="caution">
    <text evidence="4">The sequence shown here is derived from an EMBL/GenBank/DDBJ whole genome shotgun (WGS) entry which is preliminary data.</text>
</comment>
<feature type="non-terminal residue" evidence="4">
    <location>
        <position position="296"/>
    </location>
</feature>
<dbReference type="SUPFAM" id="SSF53383">
    <property type="entry name" value="PLP-dependent transferases"/>
    <property type="match status" value="1"/>
</dbReference>
<dbReference type="EMBL" id="AMCI01004040">
    <property type="protein sequence ID" value="EJW98922.1"/>
    <property type="molecule type" value="Genomic_DNA"/>
</dbReference>
<name>J9GAW2_9ZZZZ</name>
<comment type="cofactor">
    <cofactor evidence="1">
        <name>pyridoxal 5'-phosphate</name>
        <dbReference type="ChEBI" id="CHEBI:597326"/>
    </cofactor>
</comment>
<organism evidence="4">
    <name type="scientific">gut metagenome</name>
    <dbReference type="NCBI Taxonomy" id="749906"/>
    <lineage>
        <taxon>unclassified sequences</taxon>
        <taxon>metagenomes</taxon>
        <taxon>organismal metagenomes</taxon>
    </lineage>
</organism>
<dbReference type="InterPro" id="IPR000310">
    <property type="entry name" value="Orn/Lys/Arg_deCO2ase_major_dom"/>
</dbReference>
<feature type="domain" description="Orn/Lys/Arg decarboxylases family 1 pyridoxal-P attachment site" evidence="3">
    <location>
        <begin position="1"/>
        <end position="210"/>
    </location>
</feature>
<evidence type="ECO:0000256" key="1">
    <source>
        <dbReference type="ARBA" id="ARBA00001933"/>
    </source>
</evidence>
<sequence>MVARNCHKAVYHGLYLRDIEPVYIYPHMQYELGINGGITPSRVERTLEENKDVEGILITSPTYDGVVSDVKAIAEIAHRYGIPLIVDEAHGAHFRFSEYFPASAGELGADVVIQSLHKTLPSMTQTALLHRYSDRVDREKLSRFMGIYQSSSPSYILMGSMNACLDRIAREGKAMFAAFTDRLENTRRALSECKQISLASEAMVGTAGIYDYDRSKLILSTRNTSMTGREFHRILRERYHLEMEMEAEAYVLAMATVGDTEEGLKRLVRAVKEIDGELEEKRGEQQKPRFFQENSP</sequence>
<protein>
    <submittedName>
        <fullName evidence="4">Lysine decarboxylase</fullName>
    </submittedName>
</protein>
<keyword evidence="2" id="KW-0663">Pyridoxal phosphate</keyword>
<accession>J9GAW2</accession>
<dbReference type="GO" id="GO:0003824">
    <property type="term" value="F:catalytic activity"/>
    <property type="evidence" value="ECO:0007669"/>
    <property type="project" value="InterPro"/>
</dbReference>
<dbReference type="Pfam" id="PF01276">
    <property type="entry name" value="OKR_DC_1"/>
    <property type="match status" value="1"/>
</dbReference>